<dbReference type="AlphaFoldDB" id="A0A438GK12"/>
<proteinExistence type="predicted"/>
<comment type="caution">
    <text evidence="1">The sequence shown here is derived from an EMBL/GenBank/DDBJ whole genome shotgun (WGS) entry which is preliminary data.</text>
</comment>
<organism evidence="1 2">
    <name type="scientific">Vitis vinifera</name>
    <name type="common">Grape</name>
    <dbReference type="NCBI Taxonomy" id="29760"/>
    <lineage>
        <taxon>Eukaryota</taxon>
        <taxon>Viridiplantae</taxon>
        <taxon>Streptophyta</taxon>
        <taxon>Embryophyta</taxon>
        <taxon>Tracheophyta</taxon>
        <taxon>Spermatophyta</taxon>
        <taxon>Magnoliopsida</taxon>
        <taxon>eudicotyledons</taxon>
        <taxon>Gunneridae</taxon>
        <taxon>Pentapetalae</taxon>
        <taxon>rosids</taxon>
        <taxon>Vitales</taxon>
        <taxon>Vitaceae</taxon>
        <taxon>Viteae</taxon>
        <taxon>Vitis</taxon>
    </lineage>
</organism>
<dbReference type="SUPFAM" id="SSF56672">
    <property type="entry name" value="DNA/RNA polymerases"/>
    <property type="match status" value="1"/>
</dbReference>
<protein>
    <submittedName>
        <fullName evidence="1">Transposon Ty3-G Gag-Pol polyprotein</fullName>
    </submittedName>
</protein>
<gene>
    <name evidence="1" type="primary">TY3B-G_73</name>
    <name evidence="1" type="ORF">CK203_061233</name>
</gene>
<dbReference type="InterPro" id="IPR053134">
    <property type="entry name" value="RNA-dir_DNA_polymerase"/>
</dbReference>
<dbReference type="Gene3D" id="3.10.10.10">
    <property type="entry name" value="HIV Type 1 Reverse Transcriptase, subunit A, domain 1"/>
    <property type="match status" value="1"/>
</dbReference>
<sequence length="253" mass="29511">MSLHGPKDMPSIVQHRLQLLPHVRLVKQKLRQLHSQWSLKVKEEIQKQFSVRFILVVEYLEWLTNVILVPKKDNKVRVCVNFRDFNKDNAKNDFPLSHIHMLVNSIVSHSLLSFMDGFSRYNQILMALENMEKTVFIIEWGMYSYRVMSFGLKNIGATYQRMETIFFHDMSTRMFRLTLPSRLMRWLVLMIEFDTQYVTQKSIKGSVFVGHLASLLVSDSGVIDDDFLDEGIVIVTRLPGWGMYFNGAANPFG</sequence>
<dbReference type="PANTHER" id="PTHR24559">
    <property type="entry name" value="TRANSPOSON TY3-I GAG-POL POLYPROTEIN"/>
    <property type="match status" value="1"/>
</dbReference>
<dbReference type="InterPro" id="IPR043128">
    <property type="entry name" value="Rev_trsase/Diguanyl_cyclase"/>
</dbReference>
<evidence type="ECO:0000313" key="1">
    <source>
        <dbReference type="EMBL" id="RVW72550.1"/>
    </source>
</evidence>
<dbReference type="CDD" id="cd01647">
    <property type="entry name" value="RT_LTR"/>
    <property type="match status" value="1"/>
</dbReference>
<name>A0A438GK12_VITVI</name>
<dbReference type="InterPro" id="IPR043502">
    <property type="entry name" value="DNA/RNA_pol_sf"/>
</dbReference>
<dbReference type="PANTHER" id="PTHR24559:SF457">
    <property type="entry name" value="RNA-DIRECTED DNA POLYMERASE HOMOLOG"/>
    <property type="match status" value="1"/>
</dbReference>
<dbReference type="Gene3D" id="3.30.70.270">
    <property type="match status" value="1"/>
</dbReference>
<dbReference type="EMBL" id="QGNW01000412">
    <property type="protein sequence ID" value="RVW72550.1"/>
    <property type="molecule type" value="Genomic_DNA"/>
</dbReference>
<reference evidence="1 2" key="1">
    <citation type="journal article" date="2018" name="PLoS Genet.">
        <title>Population sequencing reveals clonal diversity and ancestral inbreeding in the grapevine cultivar Chardonnay.</title>
        <authorList>
            <person name="Roach M.J."/>
            <person name="Johnson D.L."/>
            <person name="Bohlmann J."/>
            <person name="van Vuuren H.J."/>
            <person name="Jones S.J."/>
            <person name="Pretorius I.S."/>
            <person name="Schmidt S.A."/>
            <person name="Borneman A.R."/>
        </authorList>
    </citation>
    <scope>NUCLEOTIDE SEQUENCE [LARGE SCALE GENOMIC DNA]</scope>
    <source>
        <strain evidence="2">cv. Chardonnay</strain>
        <tissue evidence="1">Leaf</tissue>
    </source>
</reference>
<evidence type="ECO:0000313" key="2">
    <source>
        <dbReference type="Proteomes" id="UP000288805"/>
    </source>
</evidence>
<dbReference type="Proteomes" id="UP000288805">
    <property type="component" value="Unassembled WGS sequence"/>
</dbReference>
<accession>A0A438GK12</accession>